<organism evidence="1 2">
    <name type="scientific">Chryseobacterium nakagawai</name>
    <dbReference type="NCBI Taxonomy" id="1241982"/>
    <lineage>
        <taxon>Bacteria</taxon>
        <taxon>Pseudomonadati</taxon>
        <taxon>Bacteroidota</taxon>
        <taxon>Flavobacteriia</taxon>
        <taxon>Flavobacteriales</taxon>
        <taxon>Weeksellaceae</taxon>
        <taxon>Chryseobacterium group</taxon>
        <taxon>Chryseobacterium</taxon>
    </lineage>
</organism>
<reference evidence="1 2" key="1">
    <citation type="submission" date="2018-11" db="EMBL/GenBank/DDBJ databases">
        <title>Proposal to divide the Flavobacteriaceae and reorganize its genera based on Amino Acid Identity values calculated from whole genome sequences.</title>
        <authorList>
            <person name="Nicholson A.C."/>
            <person name="Gulvik C.A."/>
            <person name="Whitney A.M."/>
            <person name="Humrighouse B.W."/>
            <person name="Bell M."/>
            <person name="Holmes B."/>
            <person name="Steigerwalt A.G."/>
            <person name="Villarma A."/>
            <person name="Sheth M."/>
            <person name="Batra D."/>
            <person name="Pryor J."/>
            <person name="Bernardet J.-F."/>
            <person name="Hugo C."/>
            <person name="Kampfer P."/>
            <person name="Newman J."/>
            <person name="McQuiston J.R."/>
        </authorList>
    </citation>
    <scope>NUCLEOTIDE SEQUENCE [LARGE SCALE GENOMIC DNA]</scope>
    <source>
        <strain evidence="1 2">G0041</strain>
    </source>
</reference>
<evidence type="ECO:0000313" key="2">
    <source>
        <dbReference type="Proteomes" id="UP000278288"/>
    </source>
</evidence>
<proteinExistence type="predicted"/>
<protein>
    <submittedName>
        <fullName evidence="1">Uncharacterized protein</fullName>
    </submittedName>
</protein>
<name>A0AAD0YKH3_CHRNA</name>
<dbReference type="EMBL" id="CP033923">
    <property type="protein sequence ID" value="AZA90569.1"/>
    <property type="molecule type" value="Genomic_DNA"/>
</dbReference>
<sequence length="154" mass="17902">MKLNKSKNIDILIKVPVELIADKPVIYTFKNNTDQTYIIDPYGFVGKSYWELNNEVLNPINFSRGYYSREDEDCGNDLIILKPKQKIDTTLSLNYMERGIYDFSKAGKYSRIVESKHNKDNGMPSSCKQYINELEIKGYHFLEDSIVAKIPFIK</sequence>
<dbReference type="Proteomes" id="UP000278288">
    <property type="component" value="Chromosome"/>
</dbReference>
<keyword evidence="2" id="KW-1185">Reference proteome</keyword>
<dbReference type="KEGG" id="cnk:EG343_08015"/>
<gene>
    <name evidence="1" type="ORF">EG343_08015</name>
</gene>
<accession>A0AAD0YKH3</accession>
<dbReference type="AlphaFoldDB" id="A0AAD0YKH3"/>
<evidence type="ECO:0000313" key="1">
    <source>
        <dbReference type="EMBL" id="AZA90569.1"/>
    </source>
</evidence>